<keyword evidence="4" id="KW-1185">Reference proteome</keyword>
<evidence type="ECO:0000313" key="4">
    <source>
        <dbReference type="Proteomes" id="UP000294359"/>
    </source>
</evidence>
<gene>
    <name evidence="3" type="ORF">E1742_18355</name>
</gene>
<feature type="chain" id="PRO_5045540501" evidence="1">
    <location>
        <begin position="34"/>
        <end position="181"/>
    </location>
</feature>
<name>A0ABX5SC05_9BURK</name>
<dbReference type="EMBL" id="CP038026">
    <property type="protein sequence ID" value="QBQ37921.1"/>
    <property type="molecule type" value="Genomic_DNA"/>
</dbReference>
<sequence length="181" mass="19167">MRAVRLAFTRGKSMKLSAIALAAALAASTGAYAEDLTNNVNLGGNAADILTASFGVTHLESGGFYDTFNFSPTNGDWLVDSSLITIGFRPESDIDFFSAEINGHFLTLSPIGGYEYAVMMQEPITGPLVMHVYGRVNGMFDASASYAGTINIMPVPEPATYGMLMGGLGILAWLARGRKPA</sequence>
<accession>A0ABX5SC05</accession>
<reference evidence="3 4" key="1">
    <citation type="submission" date="2019-03" db="EMBL/GenBank/DDBJ databases">
        <title>Draft Genome Sequences of Six Type Strains of the Genus Massilia.</title>
        <authorList>
            <person name="Miess H."/>
            <person name="Frediansyhah A."/>
            <person name="Gross H."/>
        </authorList>
    </citation>
    <scope>NUCLEOTIDE SEQUENCE [LARGE SCALE GENOMIC DNA]</scope>
    <source>
        <strain evidence="3 4">DSM 17505</strain>
    </source>
</reference>
<organism evidence="3 4">
    <name type="scientific">Pseudoduganella plicata</name>
    <dbReference type="NCBI Taxonomy" id="321984"/>
    <lineage>
        <taxon>Bacteria</taxon>
        <taxon>Pseudomonadati</taxon>
        <taxon>Pseudomonadota</taxon>
        <taxon>Betaproteobacteria</taxon>
        <taxon>Burkholderiales</taxon>
        <taxon>Oxalobacteraceae</taxon>
        <taxon>Telluria group</taxon>
        <taxon>Pseudoduganella</taxon>
    </lineage>
</organism>
<dbReference type="Pfam" id="PF07589">
    <property type="entry name" value="PEP-CTERM"/>
    <property type="match status" value="1"/>
</dbReference>
<feature type="domain" description="Ice-binding protein C-terminal" evidence="2">
    <location>
        <begin position="154"/>
        <end position="179"/>
    </location>
</feature>
<dbReference type="NCBIfam" id="NF038126">
    <property type="entry name" value="PEP_CTERM_FxDxF"/>
    <property type="match status" value="1"/>
</dbReference>
<proteinExistence type="predicted"/>
<dbReference type="InterPro" id="IPR013424">
    <property type="entry name" value="Ice-binding_C"/>
</dbReference>
<evidence type="ECO:0000256" key="1">
    <source>
        <dbReference type="SAM" id="SignalP"/>
    </source>
</evidence>
<feature type="signal peptide" evidence="1">
    <location>
        <begin position="1"/>
        <end position="33"/>
    </location>
</feature>
<evidence type="ECO:0000259" key="2">
    <source>
        <dbReference type="Pfam" id="PF07589"/>
    </source>
</evidence>
<protein>
    <submittedName>
        <fullName evidence="3">PEP-CTERM sorting domain-containing protein</fullName>
    </submittedName>
</protein>
<dbReference type="NCBIfam" id="TIGR02595">
    <property type="entry name" value="PEP_CTERM"/>
    <property type="match status" value="1"/>
</dbReference>
<dbReference type="Proteomes" id="UP000294359">
    <property type="component" value="Chromosome"/>
</dbReference>
<evidence type="ECO:0000313" key="3">
    <source>
        <dbReference type="EMBL" id="QBQ37921.1"/>
    </source>
</evidence>
<keyword evidence="1" id="KW-0732">Signal</keyword>